<keyword evidence="5" id="KW-1185">Reference proteome</keyword>
<dbReference type="Gene3D" id="3.40.1410.10">
    <property type="entry name" value="Chorismate lyase-like"/>
    <property type="match status" value="1"/>
</dbReference>
<proteinExistence type="predicted"/>
<feature type="domain" description="GHMP kinase N-terminal" evidence="2">
    <location>
        <begin position="244"/>
        <end position="329"/>
    </location>
</feature>
<dbReference type="PANTHER" id="PTHR20861">
    <property type="entry name" value="HOMOSERINE/4-DIPHOSPHOCYTIDYL-2-C-METHYL-D-ERYTHRITOL KINASE"/>
    <property type="match status" value="1"/>
</dbReference>
<dbReference type="Proteomes" id="UP000570823">
    <property type="component" value="Unassembled WGS sequence"/>
</dbReference>
<dbReference type="AlphaFoldDB" id="A0A7K4HRQ6"/>
<dbReference type="Pfam" id="PF08544">
    <property type="entry name" value="GHMP_kinases_C"/>
    <property type="match status" value="1"/>
</dbReference>
<dbReference type="InterPro" id="IPR020568">
    <property type="entry name" value="Ribosomal_Su5_D2-typ_SF"/>
</dbReference>
<dbReference type="SUPFAM" id="SSF64288">
    <property type="entry name" value="Chorismate lyase-like"/>
    <property type="match status" value="1"/>
</dbReference>
<feature type="domain" description="GHMP kinase C-terminal" evidence="3">
    <location>
        <begin position="416"/>
        <end position="481"/>
    </location>
</feature>
<evidence type="ECO:0000259" key="3">
    <source>
        <dbReference type="Pfam" id="PF08544"/>
    </source>
</evidence>
<evidence type="ECO:0000259" key="2">
    <source>
        <dbReference type="Pfam" id="PF00288"/>
    </source>
</evidence>
<dbReference type="InterPro" id="IPR004422">
    <property type="entry name" value="RFAP_synthase"/>
</dbReference>
<name>A0A7K4HRQ6_9EURY</name>
<evidence type="ECO:0000313" key="5">
    <source>
        <dbReference type="Proteomes" id="UP000570823"/>
    </source>
</evidence>
<dbReference type="InterPro" id="IPR002800">
    <property type="entry name" value="Rv2949c-like"/>
</dbReference>
<dbReference type="InterPro" id="IPR006204">
    <property type="entry name" value="GHMP_kinase_N_dom"/>
</dbReference>
<dbReference type="GO" id="GO:0005524">
    <property type="term" value="F:ATP binding"/>
    <property type="evidence" value="ECO:0007669"/>
    <property type="project" value="InterPro"/>
</dbReference>
<dbReference type="Gene3D" id="3.30.230.10">
    <property type="match status" value="1"/>
</dbReference>
<dbReference type="NCBIfam" id="NF040726">
    <property type="entry name" value="BetaRFA-P_synth"/>
    <property type="match status" value="1"/>
</dbReference>
<reference evidence="4 5" key="1">
    <citation type="submission" date="2020-06" db="EMBL/GenBank/DDBJ databases">
        <title>Methanofollis fontis sp. nov., a methanogen isolated from marine sediments near a cold seep at Four-Way Closure Ridge offshore southwestern Taiwan.</title>
        <authorList>
            <person name="Chen S.-C."/>
            <person name="Teng N.-H."/>
            <person name="Lin Y.-S."/>
            <person name="Lai M.-C."/>
            <person name="Chen H.-H."/>
            <person name="Wang C.-C."/>
        </authorList>
    </citation>
    <scope>NUCLEOTIDE SEQUENCE [LARGE SCALE GENOMIC DNA]</scope>
    <source>
        <strain evidence="4 5">DSM 2702</strain>
    </source>
</reference>
<dbReference type="Pfam" id="PF01947">
    <property type="entry name" value="Rv2949c-like"/>
    <property type="match status" value="1"/>
</dbReference>
<dbReference type="RefSeq" id="WP_176789477.1">
    <property type="nucleotide sequence ID" value="NZ_JABXWR010000001.1"/>
</dbReference>
<evidence type="ECO:0000256" key="1">
    <source>
        <dbReference type="ARBA" id="ARBA00022679"/>
    </source>
</evidence>
<dbReference type="InterPro" id="IPR028978">
    <property type="entry name" value="Chorismate_lyase_/UTRA_dom_sf"/>
</dbReference>
<evidence type="ECO:0000313" key="4">
    <source>
        <dbReference type="EMBL" id="NVO67872.1"/>
    </source>
</evidence>
<dbReference type="InterPro" id="IPR053442">
    <property type="entry name" value="Beta-RFA-P_synthase"/>
</dbReference>
<dbReference type="Pfam" id="PF00288">
    <property type="entry name" value="GHMP_kinases_N"/>
    <property type="match status" value="1"/>
</dbReference>
<dbReference type="OrthoDB" id="85156at2157"/>
<dbReference type="InterPro" id="IPR014721">
    <property type="entry name" value="Ribsml_uS5_D2-typ_fold_subgr"/>
</dbReference>
<dbReference type="PANTHER" id="PTHR20861:SF6">
    <property type="entry name" value="BETA-RIBOFURANOSYLPHENOL 5'-PHOSPHATE SYNTHASE"/>
    <property type="match status" value="1"/>
</dbReference>
<keyword evidence="1" id="KW-0808">Transferase</keyword>
<organism evidence="4 5">
    <name type="scientific">Methanofollis tationis</name>
    <dbReference type="NCBI Taxonomy" id="81417"/>
    <lineage>
        <taxon>Archaea</taxon>
        <taxon>Methanobacteriati</taxon>
        <taxon>Methanobacteriota</taxon>
        <taxon>Stenosarchaea group</taxon>
        <taxon>Methanomicrobia</taxon>
        <taxon>Methanomicrobiales</taxon>
        <taxon>Methanomicrobiaceae</taxon>
        <taxon>Methanofollis</taxon>
    </lineage>
</organism>
<dbReference type="SUPFAM" id="SSF54211">
    <property type="entry name" value="Ribosomal protein S5 domain 2-like"/>
    <property type="match status" value="1"/>
</dbReference>
<dbReference type="GO" id="GO:0016740">
    <property type="term" value="F:transferase activity"/>
    <property type="evidence" value="ECO:0007669"/>
    <property type="project" value="UniProtKB-KW"/>
</dbReference>
<accession>A0A7K4HRQ6</accession>
<comment type="caution">
    <text evidence="4">The sequence shown here is derived from an EMBL/GenBank/DDBJ whole genome shotgun (WGS) entry which is preliminary data.</text>
</comment>
<dbReference type="InterPro" id="IPR013750">
    <property type="entry name" value="GHMP_kinase_C_dom"/>
</dbReference>
<sequence>MAPFSIASTIREIEREVGTLSPMQKILLGTDGSVTAILENVLGCRVEVATLLQRIVPADEKVAADLDIPEGEEVNHRIVTLNNGDTGETLMYAVSDTPLSRLDPAFRQDLMRADIPIGRIMQMHRIEARRELKEAGVVVADTELSRIFGIYRHEPLLSRKYQIINRGKPLIAINETFPYGTFADDTRVIVEAPARIHMTLIDMNGSSGRVDGGIGISLEEPTIVLEARRSEEIAVHGDQESAETVKKTAGQVLPAMGVNGGAEITLRHTYPRHAGLGSGTQLALATARALAELYRRPAPGSAPPCTREIAALAGRGGTSGIGTAAFESGGFVLDGGHSFGASGEKNDFRPSAASRGIRPAPVVLRHAFPTDWQILLATPTVGAGVSGQQEKHIFRDHCPVPLGEVQALCHTILMQMLPGIVDHDLDLFGSAVNTIQEIGFKRVEHSLQPPLTQELIAALRSTDAACVGLSSFGPTVYAIGDTGMIEAEHAAKEAMGGCGGTTVLTRARNRGAEIRTA</sequence>
<protein>
    <submittedName>
        <fullName evidence="4">DUF98 domain-containing protein</fullName>
    </submittedName>
</protein>
<dbReference type="EMBL" id="JABXWR010000001">
    <property type="protein sequence ID" value="NVO67872.1"/>
    <property type="molecule type" value="Genomic_DNA"/>
</dbReference>
<gene>
    <name evidence="4" type="ORF">HWN36_11290</name>
</gene>
<dbReference type="NCBIfam" id="TIGR00144">
    <property type="entry name" value="beta_RFAP_syn"/>
    <property type="match status" value="1"/>
</dbReference>